<keyword evidence="4" id="KW-0862">Zinc</keyword>
<keyword evidence="9" id="KW-1185">Reference proteome</keyword>
<keyword evidence="5" id="KW-0482">Metalloprotease</keyword>
<evidence type="ECO:0000256" key="5">
    <source>
        <dbReference type="ARBA" id="ARBA00023049"/>
    </source>
</evidence>
<reference evidence="8 9" key="1">
    <citation type="submission" date="2020-08" db="EMBL/GenBank/DDBJ databases">
        <title>Genomic Encyclopedia of Type Strains, Phase IV (KMG-IV): sequencing the most valuable type-strain genomes for metagenomic binning, comparative biology and taxonomic classification.</title>
        <authorList>
            <person name="Goeker M."/>
        </authorList>
    </citation>
    <scope>NUCLEOTIDE SEQUENCE [LARGE SCALE GENOMIC DNA]</scope>
    <source>
        <strain evidence="8 9">DSM 17328</strain>
    </source>
</reference>
<evidence type="ECO:0000256" key="4">
    <source>
        <dbReference type="ARBA" id="ARBA00022833"/>
    </source>
</evidence>
<dbReference type="InterPro" id="IPR020891">
    <property type="entry name" value="UPF0758_CS"/>
</dbReference>
<dbReference type="Gene3D" id="3.40.140.10">
    <property type="entry name" value="Cytidine Deaminase, domain 2"/>
    <property type="match status" value="1"/>
</dbReference>
<comment type="caution">
    <text evidence="8">The sequence shown here is derived from an EMBL/GenBank/DDBJ whole genome shotgun (WGS) entry which is preliminary data.</text>
</comment>
<protein>
    <submittedName>
        <fullName evidence="8">DNA repair protein RadC</fullName>
    </submittedName>
</protein>
<evidence type="ECO:0000256" key="6">
    <source>
        <dbReference type="RuleBase" id="RU003797"/>
    </source>
</evidence>
<evidence type="ECO:0000313" key="8">
    <source>
        <dbReference type="EMBL" id="MBB4632543.1"/>
    </source>
</evidence>
<name>A0A7W7F9D6_9SPHN</name>
<keyword evidence="1" id="KW-0645">Protease</keyword>
<dbReference type="GO" id="GO:0008237">
    <property type="term" value="F:metallopeptidase activity"/>
    <property type="evidence" value="ECO:0007669"/>
    <property type="project" value="UniProtKB-KW"/>
</dbReference>
<dbReference type="Proteomes" id="UP000566324">
    <property type="component" value="Unassembled WGS sequence"/>
</dbReference>
<dbReference type="PANTHER" id="PTHR30471">
    <property type="entry name" value="DNA REPAIR PROTEIN RADC"/>
    <property type="match status" value="1"/>
</dbReference>
<dbReference type="RefSeq" id="WP_184069322.1">
    <property type="nucleotide sequence ID" value="NZ_JACHNZ010000023.1"/>
</dbReference>
<dbReference type="PROSITE" id="PS01302">
    <property type="entry name" value="UPF0758"/>
    <property type="match status" value="1"/>
</dbReference>
<keyword evidence="2" id="KW-0479">Metal-binding</keyword>
<dbReference type="GO" id="GO:0006508">
    <property type="term" value="P:proteolysis"/>
    <property type="evidence" value="ECO:0007669"/>
    <property type="project" value="UniProtKB-KW"/>
</dbReference>
<feature type="domain" description="MPN" evidence="7">
    <location>
        <begin position="98"/>
        <end position="220"/>
    </location>
</feature>
<comment type="similarity">
    <text evidence="6">Belongs to the UPF0758 family.</text>
</comment>
<evidence type="ECO:0000256" key="3">
    <source>
        <dbReference type="ARBA" id="ARBA00022801"/>
    </source>
</evidence>
<sequence length="220" mass="24096">MRSLSDVRNVPFTCDRAHGPDADRALLAHLLGFVMPNREADSLAGKLIAERGNYPRVLTSAPSTLIKLGVPPEGLDILATVAQSLERALYRELTHGNILSGWQALFDYLHVSLGHSRREHFRVLFLNSRNALIADEEMGVGTVNQAPVYVREVIHRALDLGATALILVHNHPSGDPQPSRDDIQLTNHVRDAARVLGIHLHDHVVVGEGGTQSFKTLGLL</sequence>
<dbReference type="AlphaFoldDB" id="A0A7W7F9D6"/>
<dbReference type="PROSITE" id="PS50249">
    <property type="entry name" value="MPN"/>
    <property type="match status" value="1"/>
</dbReference>
<dbReference type="InterPro" id="IPR037518">
    <property type="entry name" value="MPN"/>
</dbReference>
<evidence type="ECO:0000259" key="7">
    <source>
        <dbReference type="PROSITE" id="PS50249"/>
    </source>
</evidence>
<dbReference type="CDD" id="cd08071">
    <property type="entry name" value="MPN_DUF2466"/>
    <property type="match status" value="1"/>
</dbReference>
<accession>A0A7W7F9D6</accession>
<dbReference type="InterPro" id="IPR025657">
    <property type="entry name" value="RadC_JAB"/>
</dbReference>
<evidence type="ECO:0000256" key="2">
    <source>
        <dbReference type="ARBA" id="ARBA00022723"/>
    </source>
</evidence>
<evidence type="ECO:0000256" key="1">
    <source>
        <dbReference type="ARBA" id="ARBA00022670"/>
    </source>
</evidence>
<dbReference type="EMBL" id="JACHNZ010000023">
    <property type="protein sequence ID" value="MBB4632543.1"/>
    <property type="molecule type" value="Genomic_DNA"/>
</dbReference>
<proteinExistence type="inferred from homology"/>
<organism evidence="8 9">
    <name type="scientific">Sphingosinicella soli</name>
    <dbReference type="NCBI Taxonomy" id="333708"/>
    <lineage>
        <taxon>Bacteria</taxon>
        <taxon>Pseudomonadati</taxon>
        <taxon>Pseudomonadota</taxon>
        <taxon>Alphaproteobacteria</taxon>
        <taxon>Sphingomonadales</taxon>
        <taxon>Sphingosinicellaceae</taxon>
        <taxon>Sphingosinicella</taxon>
    </lineage>
</organism>
<keyword evidence="3" id="KW-0378">Hydrolase</keyword>
<gene>
    <name evidence="8" type="ORF">GGQ98_002169</name>
</gene>
<dbReference type="NCBIfam" id="TIGR00608">
    <property type="entry name" value="radc"/>
    <property type="match status" value="1"/>
</dbReference>
<dbReference type="InterPro" id="IPR001405">
    <property type="entry name" value="UPF0758"/>
</dbReference>
<dbReference type="PANTHER" id="PTHR30471:SF3">
    <property type="entry name" value="UPF0758 PROTEIN YEES-RELATED"/>
    <property type="match status" value="1"/>
</dbReference>
<dbReference type="GO" id="GO:0046872">
    <property type="term" value="F:metal ion binding"/>
    <property type="evidence" value="ECO:0007669"/>
    <property type="project" value="UniProtKB-KW"/>
</dbReference>
<dbReference type="SUPFAM" id="SSF102712">
    <property type="entry name" value="JAB1/MPN domain"/>
    <property type="match status" value="1"/>
</dbReference>
<evidence type="ECO:0000313" key="9">
    <source>
        <dbReference type="Proteomes" id="UP000566324"/>
    </source>
</evidence>
<dbReference type="Pfam" id="PF04002">
    <property type="entry name" value="RadC"/>
    <property type="match status" value="1"/>
</dbReference>